<protein>
    <submittedName>
        <fullName evidence="1">Anti-sigma factor family protein</fullName>
    </submittedName>
</protein>
<reference evidence="2" key="1">
    <citation type="journal article" date="2019" name="Int. J. Syst. Evol. Microbiol.">
        <title>The Global Catalogue of Microorganisms (GCM) 10K type strain sequencing project: providing services to taxonomists for standard genome sequencing and annotation.</title>
        <authorList>
            <consortium name="The Broad Institute Genomics Platform"/>
            <consortium name="The Broad Institute Genome Sequencing Center for Infectious Disease"/>
            <person name="Wu L."/>
            <person name="Ma J."/>
        </authorList>
    </citation>
    <scope>NUCLEOTIDE SEQUENCE [LARGE SCALE GENOMIC DNA]</scope>
    <source>
        <strain evidence="2">KCTC 42644</strain>
    </source>
</reference>
<dbReference type="EMBL" id="JBHRXV010000001">
    <property type="protein sequence ID" value="MFC3711127.1"/>
    <property type="molecule type" value="Genomic_DNA"/>
</dbReference>
<proteinExistence type="predicted"/>
<keyword evidence="2" id="KW-1185">Reference proteome</keyword>
<evidence type="ECO:0000313" key="1">
    <source>
        <dbReference type="EMBL" id="MFC3711127.1"/>
    </source>
</evidence>
<evidence type="ECO:0000313" key="2">
    <source>
        <dbReference type="Proteomes" id="UP001595615"/>
    </source>
</evidence>
<dbReference type="Proteomes" id="UP001595615">
    <property type="component" value="Unassembled WGS sequence"/>
</dbReference>
<sequence>MHKPDPIGEIDLAAYVDDQLDAERRVEVEAWLAANPQAAANVMADLRARDALRLLAADRAPVPGRLAAVAGRLDRALSRRAMWSLAPRTALAASAVALVSLLGVELAGGLTSPAEAAPRYVAEAAMAHRVALVRAGMASQPEVATLDAAEMQRVTGLVMPKLPAGWRVLDAQLFPSDDGPSLQMTVDRGDGEPVSLFAVRARTGAPENPLVVRDGKEAVAYWQEGEMALALTGDEPEAELDAVAGALARSTAG</sequence>
<dbReference type="RefSeq" id="WP_380855436.1">
    <property type="nucleotide sequence ID" value="NZ_JBHRXV010000001.1"/>
</dbReference>
<name>A0ABV7X794_9SPHN</name>
<gene>
    <name evidence="1" type="ORF">ACFOMD_01000</name>
</gene>
<organism evidence="1 2">
    <name type="scientific">Sphingoaurantiacus capsulatus</name>
    <dbReference type="NCBI Taxonomy" id="1771310"/>
    <lineage>
        <taxon>Bacteria</taxon>
        <taxon>Pseudomonadati</taxon>
        <taxon>Pseudomonadota</taxon>
        <taxon>Alphaproteobacteria</taxon>
        <taxon>Sphingomonadales</taxon>
        <taxon>Sphingosinicellaceae</taxon>
        <taxon>Sphingoaurantiacus</taxon>
    </lineage>
</organism>
<accession>A0ABV7X794</accession>
<comment type="caution">
    <text evidence="1">The sequence shown here is derived from an EMBL/GenBank/DDBJ whole genome shotgun (WGS) entry which is preliminary data.</text>
</comment>